<accession>A0A232FJB9</accession>
<gene>
    <name evidence="2" type="ORF">TSAR_007184</name>
</gene>
<organism evidence="2 3">
    <name type="scientific">Trichomalopsis sarcophagae</name>
    <dbReference type="NCBI Taxonomy" id="543379"/>
    <lineage>
        <taxon>Eukaryota</taxon>
        <taxon>Metazoa</taxon>
        <taxon>Ecdysozoa</taxon>
        <taxon>Arthropoda</taxon>
        <taxon>Hexapoda</taxon>
        <taxon>Insecta</taxon>
        <taxon>Pterygota</taxon>
        <taxon>Neoptera</taxon>
        <taxon>Endopterygota</taxon>
        <taxon>Hymenoptera</taxon>
        <taxon>Apocrita</taxon>
        <taxon>Proctotrupomorpha</taxon>
        <taxon>Chalcidoidea</taxon>
        <taxon>Pteromalidae</taxon>
        <taxon>Pteromalinae</taxon>
        <taxon>Trichomalopsis</taxon>
    </lineage>
</organism>
<evidence type="ECO:0000313" key="2">
    <source>
        <dbReference type="EMBL" id="OXU30579.1"/>
    </source>
</evidence>
<evidence type="ECO:0000313" key="3">
    <source>
        <dbReference type="Proteomes" id="UP000215335"/>
    </source>
</evidence>
<sequence>MESYPIRYLLRHIPPYLSVLRNENGSLSTVSGKTYPIVEILSKHLNFTIKFVEILKSVDLKEVIDSTLTRLRTGKIDMLTTPLPLLFNNSLRDFEIGQIFYTETIVALVPIRFVSYEWPTFVVYNLLIYAGLISSITHFAIFLKFDKIYWNYMNIFRVHVQNNEMPFNTLDDIQKSNLPIYVDDTYFNAFYEINQFVENKQLKFDRVYTEECVEKLIKNRDRICLTGQDFGLTKLNSLNNTSAMKMSEYIFGSMEHKYFYPKTSPYAKKFDSVIQKIIESGIHKSWKEYKKLDGSSKIMKAGNIQNELMRSACVTFITDELQRFKMPALRFNLNFDASTRESPASVKM</sequence>
<protein>
    <recommendedName>
        <fullName evidence="4">Ionotropic glutamate receptor L-glutamate and glycine-binding domain-containing protein</fullName>
    </recommendedName>
</protein>
<dbReference type="OrthoDB" id="7696986at2759"/>
<dbReference type="SUPFAM" id="SSF53850">
    <property type="entry name" value="Periplasmic binding protein-like II"/>
    <property type="match status" value="1"/>
</dbReference>
<reference evidence="2 3" key="1">
    <citation type="journal article" date="2017" name="Curr. Biol.">
        <title>The Evolution of Venom by Co-option of Single-Copy Genes.</title>
        <authorList>
            <person name="Martinson E.O."/>
            <person name="Mrinalini"/>
            <person name="Kelkar Y.D."/>
            <person name="Chang C.H."/>
            <person name="Werren J.H."/>
        </authorList>
    </citation>
    <scope>NUCLEOTIDE SEQUENCE [LARGE SCALE GENOMIC DNA]</scope>
    <source>
        <strain evidence="2 3">Alberta</strain>
        <tissue evidence="2">Whole body</tissue>
    </source>
</reference>
<evidence type="ECO:0000256" key="1">
    <source>
        <dbReference type="SAM" id="Phobius"/>
    </source>
</evidence>
<keyword evidence="1" id="KW-1133">Transmembrane helix</keyword>
<comment type="caution">
    <text evidence="2">The sequence shown here is derived from an EMBL/GenBank/DDBJ whole genome shotgun (WGS) entry which is preliminary data.</text>
</comment>
<keyword evidence="1" id="KW-0812">Transmembrane</keyword>
<dbReference type="EMBL" id="NNAY01000146">
    <property type="protein sequence ID" value="OXU30579.1"/>
    <property type="molecule type" value="Genomic_DNA"/>
</dbReference>
<keyword evidence="1" id="KW-0472">Membrane</keyword>
<name>A0A232FJB9_9HYME</name>
<keyword evidence="3" id="KW-1185">Reference proteome</keyword>
<dbReference type="Proteomes" id="UP000215335">
    <property type="component" value="Unassembled WGS sequence"/>
</dbReference>
<evidence type="ECO:0008006" key="4">
    <source>
        <dbReference type="Google" id="ProtNLM"/>
    </source>
</evidence>
<feature type="transmembrane region" description="Helical" evidence="1">
    <location>
        <begin position="122"/>
        <end position="143"/>
    </location>
</feature>
<proteinExistence type="predicted"/>
<dbReference type="AlphaFoldDB" id="A0A232FJB9"/>